<evidence type="ECO:0000313" key="3">
    <source>
        <dbReference type="Proteomes" id="UP000032141"/>
    </source>
</evidence>
<accession>A0A0D3EHD3</accession>
<sequence length="66" mass="7206">MQGSTKKADENASKKTTGRKGIANLMDKWFFADPKVQKHGDKTHLAKKASRFDLNKKPSDGGGSSK</sequence>
<feature type="compositionally biased region" description="Basic and acidic residues" evidence="1">
    <location>
        <begin position="36"/>
        <end position="59"/>
    </location>
</feature>
<feature type="compositionally biased region" description="Basic and acidic residues" evidence="1">
    <location>
        <begin position="1"/>
        <end position="13"/>
    </location>
</feature>
<dbReference type="EnsemblPlants" id="Bo9g176280.1">
    <property type="protein sequence ID" value="Bo9g176280.1"/>
    <property type="gene ID" value="Bo9g176280"/>
</dbReference>
<keyword evidence="3" id="KW-1185">Reference proteome</keyword>
<proteinExistence type="predicted"/>
<feature type="region of interest" description="Disordered" evidence="1">
    <location>
        <begin position="36"/>
        <end position="66"/>
    </location>
</feature>
<dbReference type="AlphaFoldDB" id="A0A0D3EHD3"/>
<evidence type="ECO:0000256" key="1">
    <source>
        <dbReference type="SAM" id="MobiDB-lite"/>
    </source>
</evidence>
<reference evidence="2 3" key="1">
    <citation type="journal article" date="2014" name="Genome Biol.">
        <title>Transcriptome and methylome profiling reveals relics of genome dominance in the mesopolyploid Brassica oleracea.</title>
        <authorList>
            <person name="Parkin I.A."/>
            <person name="Koh C."/>
            <person name="Tang H."/>
            <person name="Robinson S.J."/>
            <person name="Kagale S."/>
            <person name="Clarke W.E."/>
            <person name="Town C.D."/>
            <person name="Nixon J."/>
            <person name="Krishnakumar V."/>
            <person name="Bidwell S.L."/>
            <person name="Denoeud F."/>
            <person name="Belcram H."/>
            <person name="Links M.G."/>
            <person name="Just J."/>
            <person name="Clarke C."/>
            <person name="Bender T."/>
            <person name="Huebert T."/>
            <person name="Mason A.S."/>
            <person name="Pires J.C."/>
            <person name="Barker G."/>
            <person name="Moore J."/>
            <person name="Walley P.G."/>
            <person name="Manoli S."/>
            <person name="Batley J."/>
            <person name="Edwards D."/>
            <person name="Nelson M.N."/>
            <person name="Wang X."/>
            <person name="Paterson A.H."/>
            <person name="King G."/>
            <person name="Bancroft I."/>
            <person name="Chalhoub B."/>
            <person name="Sharpe A.G."/>
        </authorList>
    </citation>
    <scope>NUCLEOTIDE SEQUENCE</scope>
    <source>
        <strain evidence="2 3">cv. TO1000</strain>
    </source>
</reference>
<evidence type="ECO:0000313" key="2">
    <source>
        <dbReference type="EnsemblPlants" id="Bo9g176280.1"/>
    </source>
</evidence>
<organism evidence="2 3">
    <name type="scientific">Brassica oleracea var. oleracea</name>
    <dbReference type="NCBI Taxonomy" id="109376"/>
    <lineage>
        <taxon>Eukaryota</taxon>
        <taxon>Viridiplantae</taxon>
        <taxon>Streptophyta</taxon>
        <taxon>Embryophyta</taxon>
        <taxon>Tracheophyta</taxon>
        <taxon>Spermatophyta</taxon>
        <taxon>Magnoliopsida</taxon>
        <taxon>eudicotyledons</taxon>
        <taxon>Gunneridae</taxon>
        <taxon>Pentapetalae</taxon>
        <taxon>rosids</taxon>
        <taxon>malvids</taxon>
        <taxon>Brassicales</taxon>
        <taxon>Brassicaceae</taxon>
        <taxon>Brassiceae</taxon>
        <taxon>Brassica</taxon>
    </lineage>
</organism>
<reference evidence="2" key="2">
    <citation type="submission" date="2015-03" db="UniProtKB">
        <authorList>
            <consortium name="EnsemblPlants"/>
        </authorList>
    </citation>
    <scope>IDENTIFICATION</scope>
</reference>
<protein>
    <submittedName>
        <fullName evidence="2">Uncharacterized protein</fullName>
    </submittedName>
</protein>
<dbReference type="Gramene" id="Bo9g176280.1">
    <property type="protein sequence ID" value="Bo9g176280.1"/>
    <property type="gene ID" value="Bo9g176280"/>
</dbReference>
<feature type="region of interest" description="Disordered" evidence="1">
    <location>
        <begin position="1"/>
        <end position="20"/>
    </location>
</feature>
<dbReference type="HOGENOM" id="CLU_2870769_0_0_1"/>
<name>A0A0D3EHD3_BRAOL</name>
<dbReference type="Proteomes" id="UP000032141">
    <property type="component" value="Chromosome C9"/>
</dbReference>